<reference evidence="2" key="5">
    <citation type="submission" date="2015-06" db="UniProtKB">
        <authorList>
            <consortium name="EnsemblFungi"/>
        </authorList>
    </citation>
    <scope>IDENTIFICATION</scope>
    <source>
        <strain evidence="2">ATCC 64411</strain>
    </source>
</reference>
<reference evidence="1" key="1">
    <citation type="submission" date="2010-05" db="EMBL/GenBank/DDBJ databases">
        <title>The Genome Sequence of Magnaporthe poae strain ATCC 64411.</title>
        <authorList>
            <consortium name="The Broad Institute Genome Sequencing Platform"/>
            <consortium name="Broad Institute Genome Sequencing Center for Infectious Disease"/>
            <person name="Ma L.-J."/>
            <person name="Dead R."/>
            <person name="Young S."/>
            <person name="Zeng Q."/>
            <person name="Koehrsen M."/>
            <person name="Alvarado L."/>
            <person name="Berlin A."/>
            <person name="Chapman S.B."/>
            <person name="Chen Z."/>
            <person name="Freedman E."/>
            <person name="Gellesch M."/>
            <person name="Goldberg J."/>
            <person name="Griggs A."/>
            <person name="Gujja S."/>
            <person name="Heilman E.R."/>
            <person name="Heiman D."/>
            <person name="Hepburn T."/>
            <person name="Howarth C."/>
            <person name="Jen D."/>
            <person name="Larson L."/>
            <person name="Mehta T."/>
            <person name="Neiman D."/>
            <person name="Pearson M."/>
            <person name="Roberts A."/>
            <person name="Saif S."/>
            <person name="Shea T."/>
            <person name="Shenoy N."/>
            <person name="Sisk P."/>
            <person name="Stolte C."/>
            <person name="Sykes S."/>
            <person name="Walk T."/>
            <person name="White J."/>
            <person name="Yandava C."/>
            <person name="Haas B."/>
            <person name="Nusbaum C."/>
            <person name="Birren B."/>
        </authorList>
    </citation>
    <scope>NUCLEOTIDE SEQUENCE</scope>
    <source>
        <strain evidence="1">ATCC 64411</strain>
    </source>
</reference>
<dbReference type="VEuPathDB" id="FungiDB:MAPG_08537"/>
<reference evidence="1" key="3">
    <citation type="submission" date="2011-03" db="EMBL/GenBank/DDBJ databases">
        <title>Annotation of Magnaporthe poae ATCC 64411.</title>
        <authorList>
            <person name="Ma L.-J."/>
            <person name="Dead R."/>
            <person name="Young S.K."/>
            <person name="Zeng Q."/>
            <person name="Gargeya S."/>
            <person name="Fitzgerald M."/>
            <person name="Haas B."/>
            <person name="Abouelleil A."/>
            <person name="Alvarado L."/>
            <person name="Arachchi H.M."/>
            <person name="Berlin A."/>
            <person name="Brown A."/>
            <person name="Chapman S.B."/>
            <person name="Chen Z."/>
            <person name="Dunbar C."/>
            <person name="Freedman E."/>
            <person name="Gearin G."/>
            <person name="Gellesch M."/>
            <person name="Goldberg J."/>
            <person name="Griggs A."/>
            <person name="Gujja S."/>
            <person name="Heiman D."/>
            <person name="Howarth C."/>
            <person name="Larson L."/>
            <person name="Lui A."/>
            <person name="MacDonald P.J.P."/>
            <person name="Mehta T."/>
            <person name="Montmayeur A."/>
            <person name="Murphy C."/>
            <person name="Neiman D."/>
            <person name="Pearson M."/>
            <person name="Priest M."/>
            <person name="Roberts A."/>
            <person name="Saif S."/>
            <person name="Shea T."/>
            <person name="Shenoy N."/>
            <person name="Sisk P."/>
            <person name="Stolte C."/>
            <person name="Sykes S."/>
            <person name="Yandava C."/>
            <person name="Wortman J."/>
            <person name="Nusbaum C."/>
            <person name="Birren B."/>
        </authorList>
    </citation>
    <scope>NUCLEOTIDE SEQUENCE</scope>
    <source>
        <strain evidence="1">ATCC 64411</strain>
    </source>
</reference>
<dbReference type="Proteomes" id="UP000011715">
    <property type="component" value="Unassembled WGS sequence"/>
</dbReference>
<reference evidence="2" key="4">
    <citation type="journal article" date="2015" name="G3 (Bethesda)">
        <title>Genome sequences of three phytopathogenic species of the Magnaporthaceae family of fungi.</title>
        <authorList>
            <person name="Okagaki L.H."/>
            <person name="Nunes C.C."/>
            <person name="Sailsbery J."/>
            <person name="Clay B."/>
            <person name="Brown D."/>
            <person name="John T."/>
            <person name="Oh Y."/>
            <person name="Young N."/>
            <person name="Fitzgerald M."/>
            <person name="Haas B.J."/>
            <person name="Zeng Q."/>
            <person name="Young S."/>
            <person name="Adiconis X."/>
            <person name="Fan L."/>
            <person name="Levin J.Z."/>
            <person name="Mitchell T.K."/>
            <person name="Okubara P.A."/>
            <person name="Farman M.L."/>
            <person name="Kohn L.M."/>
            <person name="Birren B."/>
            <person name="Ma L.-J."/>
            <person name="Dean R.A."/>
        </authorList>
    </citation>
    <scope>NUCLEOTIDE SEQUENCE</scope>
    <source>
        <strain evidence="2">ATCC 64411 / 73-15</strain>
    </source>
</reference>
<evidence type="ECO:0000313" key="3">
    <source>
        <dbReference type="Proteomes" id="UP000011715"/>
    </source>
</evidence>
<keyword evidence="3" id="KW-1185">Reference proteome</keyword>
<accession>A0A0C4E7M2</accession>
<evidence type="ECO:0000313" key="2">
    <source>
        <dbReference type="EnsemblFungi" id="MAPG_08537T0"/>
    </source>
</evidence>
<evidence type="ECO:0000313" key="1">
    <source>
        <dbReference type="EMBL" id="KLU89566.1"/>
    </source>
</evidence>
<sequence length="202" mass="22076">MFVQQPCFPCCPGSLAPGRLGQGSRDLGLVVFPSLGRCQAFPDRPHFLVLDLPFLLPSFHSLPVCIGRTEGGRVVFSGSLVTIICVTFPVGDVIFYKARRLCLVLPMWGVPAQGRTILALSLSEPALFSSSLVEIVSSKNSFGQWGWTCRTAPSTQTGAATVFLFRPVTKRLITHRCCVRVWEQSLPTLVTSRRIILLGVVT</sequence>
<organism evidence="2 3">
    <name type="scientific">Magnaporthiopsis poae (strain ATCC 64411 / 73-15)</name>
    <name type="common">Kentucky bluegrass fungus</name>
    <name type="synonym">Magnaporthe poae</name>
    <dbReference type="NCBI Taxonomy" id="644358"/>
    <lineage>
        <taxon>Eukaryota</taxon>
        <taxon>Fungi</taxon>
        <taxon>Dikarya</taxon>
        <taxon>Ascomycota</taxon>
        <taxon>Pezizomycotina</taxon>
        <taxon>Sordariomycetes</taxon>
        <taxon>Sordariomycetidae</taxon>
        <taxon>Magnaporthales</taxon>
        <taxon>Magnaporthaceae</taxon>
        <taxon>Magnaporthiopsis</taxon>
    </lineage>
</organism>
<reference evidence="3" key="2">
    <citation type="submission" date="2010-05" db="EMBL/GenBank/DDBJ databases">
        <title>The genome sequence of Magnaporthe poae strain ATCC 64411.</title>
        <authorList>
            <person name="Ma L.-J."/>
            <person name="Dead R."/>
            <person name="Young S."/>
            <person name="Zeng Q."/>
            <person name="Koehrsen M."/>
            <person name="Alvarado L."/>
            <person name="Berlin A."/>
            <person name="Chapman S.B."/>
            <person name="Chen Z."/>
            <person name="Freedman E."/>
            <person name="Gellesch M."/>
            <person name="Goldberg J."/>
            <person name="Griggs A."/>
            <person name="Gujja S."/>
            <person name="Heilman E.R."/>
            <person name="Heiman D."/>
            <person name="Hepburn T."/>
            <person name="Howarth C."/>
            <person name="Jen D."/>
            <person name="Larson L."/>
            <person name="Mehta T."/>
            <person name="Neiman D."/>
            <person name="Pearson M."/>
            <person name="Roberts A."/>
            <person name="Saif S."/>
            <person name="Shea T."/>
            <person name="Shenoy N."/>
            <person name="Sisk P."/>
            <person name="Stolte C."/>
            <person name="Sykes S."/>
            <person name="Walk T."/>
            <person name="White J."/>
            <person name="Yandava C."/>
            <person name="Haas B."/>
            <person name="Nusbaum C."/>
            <person name="Birren B."/>
        </authorList>
    </citation>
    <scope>NUCLEOTIDE SEQUENCE [LARGE SCALE GENOMIC DNA]</scope>
    <source>
        <strain evidence="3">ATCC 64411 / 73-15</strain>
    </source>
</reference>
<dbReference type="EMBL" id="GL876973">
    <property type="protein sequence ID" value="KLU89566.1"/>
    <property type="molecule type" value="Genomic_DNA"/>
</dbReference>
<dbReference type="AlphaFoldDB" id="A0A0C4E7M2"/>
<protein>
    <submittedName>
        <fullName evidence="1 2">Uncharacterized protein</fullName>
    </submittedName>
</protein>
<proteinExistence type="predicted"/>
<dbReference type="EMBL" id="ADBL01002063">
    <property type="status" value="NOT_ANNOTATED_CDS"/>
    <property type="molecule type" value="Genomic_DNA"/>
</dbReference>
<name>A0A0C4E7M2_MAGP6</name>
<gene>
    <name evidence="1" type="ORF">MAPG_08537</name>
</gene>
<dbReference type="EnsemblFungi" id="MAPG_08537T0">
    <property type="protein sequence ID" value="MAPG_08537T0"/>
    <property type="gene ID" value="MAPG_08537"/>
</dbReference>